<accession>I3S0E2</accession>
<proteinExistence type="evidence at transcript level"/>
<dbReference type="AlphaFoldDB" id="I3S0E2"/>
<organism evidence="1">
    <name type="scientific">Lotus japonicus</name>
    <name type="common">Lotus corniculatus var. japonicus</name>
    <dbReference type="NCBI Taxonomy" id="34305"/>
    <lineage>
        <taxon>Eukaryota</taxon>
        <taxon>Viridiplantae</taxon>
        <taxon>Streptophyta</taxon>
        <taxon>Embryophyta</taxon>
        <taxon>Tracheophyta</taxon>
        <taxon>Spermatophyta</taxon>
        <taxon>Magnoliopsida</taxon>
        <taxon>eudicotyledons</taxon>
        <taxon>Gunneridae</taxon>
        <taxon>Pentapetalae</taxon>
        <taxon>rosids</taxon>
        <taxon>fabids</taxon>
        <taxon>Fabales</taxon>
        <taxon>Fabaceae</taxon>
        <taxon>Papilionoideae</taxon>
        <taxon>50 kb inversion clade</taxon>
        <taxon>NPAAA clade</taxon>
        <taxon>Hologalegina</taxon>
        <taxon>robinioid clade</taxon>
        <taxon>Loteae</taxon>
        <taxon>Lotus</taxon>
    </lineage>
</organism>
<name>I3S0E2_LOTJA</name>
<dbReference type="EMBL" id="BT133939">
    <property type="protein sequence ID" value="AFK33734.1"/>
    <property type="molecule type" value="mRNA"/>
</dbReference>
<reference evidence="1" key="1">
    <citation type="submission" date="2012-05" db="EMBL/GenBank/DDBJ databases">
        <authorList>
            <person name="Krishnakumar V."/>
            <person name="Cheung F."/>
            <person name="Xiao Y."/>
            <person name="Chan A."/>
            <person name="Moskal W.A."/>
            <person name="Town C.D."/>
        </authorList>
    </citation>
    <scope>NUCLEOTIDE SEQUENCE</scope>
</reference>
<protein>
    <submittedName>
        <fullName evidence="1">Uncharacterized protein</fullName>
    </submittedName>
</protein>
<evidence type="ECO:0000313" key="1">
    <source>
        <dbReference type="EMBL" id="AFK33734.1"/>
    </source>
</evidence>
<sequence length="29" mass="3684">MMQRPWSRHLITWTLHRKSFTTDFLFYPS</sequence>